<dbReference type="OrthoDB" id="9951513at2"/>
<dbReference type="Proteomes" id="UP000267469">
    <property type="component" value="Unassembled WGS sequence"/>
</dbReference>
<dbReference type="RefSeq" id="WP_123216712.1">
    <property type="nucleotide sequence ID" value="NZ_RJTM01000099.1"/>
</dbReference>
<name>A0A3N0E8F2_SINP1</name>
<comment type="caution">
    <text evidence="1">The sequence shown here is derived from an EMBL/GenBank/DDBJ whole genome shotgun (WGS) entry which is preliminary data.</text>
</comment>
<gene>
    <name evidence="1" type="ORF">ED312_14360</name>
</gene>
<accession>A0A3N0E8F2</accession>
<reference evidence="1 2" key="1">
    <citation type="submission" date="2018-10" db="EMBL/GenBank/DDBJ databases">
        <title>Sinomicrobium pectinilyticum sp. nov., a pectinase-producing bacterium isolated from alkaline and saline soil, and emended description of the genus Sinomicrobium.</title>
        <authorList>
            <person name="Cheng B."/>
            <person name="Li C."/>
            <person name="Lai Q."/>
            <person name="Du M."/>
            <person name="Shao Z."/>
            <person name="Xu P."/>
            <person name="Yang C."/>
        </authorList>
    </citation>
    <scope>NUCLEOTIDE SEQUENCE [LARGE SCALE GENOMIC DNA]</scope>
    <source>
        <strain evidence="1 2">5DNS001</strain>
    </source>
</reference>
<evidence type="ECO:0000313" key="2">
    <source>
        <dbReference type="Proteomes" id="UP000267469"/>
    </source>
</evidence>
<proteinExistence type="predicted"/>
<sequence length="76" mass="9395">MENKQQLRLLLQRLQNDTLTRDELKILRDILDRHGNEDEITEILQEYWKQEHTRKLNGHYDKWSLGGKYFYILHKN</sequence>
<evidence type="ECO:0000313" key="1">
    <source>
        <dbReference type="EMBL" id="RNL84122.1"/>
    </source>
</evidence>
<protein>
    <submittedName>
        <fullName evidence="1">Uncharacterized protein</fullName>
    </submittedName>
</protein>
<organism evidence="1 2">
    <name type="scientific">Sinomicrobium pectinilyticum</name>
    <dbReference type="NCBI Taxonomy" id="1084421"/>
    <lineage>
        <taxon>Bacteria</taxon>
        <taxon>Pseudomonadati</taxon>
        <taxon>Bacteroidota</taxon>
        <taxon>Flavobacteriia</taxon>
        <taxon>Flavobacteriales</taxon>
        <taxon>Flavobacteriaceae</taxon>
        <taxon>Sinomicrobium</taxon>
    </lineage>
</organism>
<dbReference type="AlphaFoldDB" id="A0A3N0E8F2"/>
<dbReference type="EMBL" id="RJTM01000099">
    <property type="protein sequence ID" value="RNL84122.1"/>
    <property type="molecule type" value="Genomic_DNA"/>
</dbReference>
<keyword evidence="2" id="KW-1185">Reference proteome</keyword>